<organism evidence="2">
    <name type="scientific">Eucalyptus grandis</name>
    <name type="common">Flooded gum</name>
    <dbReference type="NCBI Taxonomy" id="71139"/>
    <lineage>
        <taxon>Eukaryota</taxon>
        <taxon>Viridiplantae</taxon>
        <taxon>Streptophyta</taxon>
        <taxon>Embryophyta</taxon>
        <taxon>Tracheophyta</taxon>
        <taxon>Spermatophyta</taxon>
        <taxon>Magnoliopsida</taxon>
        <taxon>eudicotyledons</taxon>
        <taxon>Gunneridae</taxon>
        <taxon>Pentapetalae</taxon>
        <taxon>rosids</taxon>
        <taxon>malvids</taxon>
        <taxon>Myrtales</taxon>
        <taxon>Myrtaceae</taxon>
        <taxon>Myrtoideae</taxon>
        <taxon>Eucalypteae</taxon>
        <taxon>Eucalyptus</taxon>
    </lineage>
</organism>
<dbReference type="InParanoid" id="A0A059BFN6"/>
<name>A0A059BFN6_EUCGR</name>
<evidence type="ECO:0000313" key="2">
    <source>
        <dbReference type="EMBL" id="KCW64470.1"/>
    </source>
</evidence>
<dbReference type="EMBL" id="KK198759">
    <property type="protein sequence ID" value="KCW64470.1"/>
    <property type="molecule type" value="Genomic_DNA"/>
</dbReference>
<dbReference type="AlphaFoldDB" id="A0A059BFN6"/>
<protein>
    <submittedName>
        <fullName evidence="2">Uncharacterized protein</fullName>
    </submittedName>
</protein>
<accession>A0A059BFN6</accession>
<reference evidence="2" key="1">
    <citation type="submission" date="2013-07" db="EMBL/GenBank/DDBJ databases">
        <title>The genome of Eucalyptus grandis.</title>
        <authorList>
            <person name="Schmutz J."/>
            <person name="Hayes R."/>
            <person name="Myburg A."/>
            <person name="Tuskan G."/>
            <person name="Grattapaglia D."/>
            <person name="Rokhsar D.S."/>
        </authorList>
    </citation>
    <scope>NUCLEOTIDE SEQUENCE</scope>
    <source>
        <tissue evidence="2">Leaf extractions</tissue>
    </source>
</reference>
<dbReference type="Gramene" id="KCW64470">
    <property type="protein sequence ID" value="KCW64470"/>
    <property type="gene ID" value="EUGRSUZ_G02083"/>
</dbReference>
<feature type="region of interest" description="Disordered" evidence="1">
    <location>
        <begin position="1"/>
        <end position="31"/>
    </location>
</feature>
<evidence type="ECO:0000256" key="1">
    <source>
        <dbReference type="SAM" id="MobiDB-lite"/>
    </source>
</evidence>
<sequence length="70" mass="8069">MEPSIQTRKKESKRSVVNESNTTEEEEKKNKIQYASSVQVSNIFPHETSRKNESISTFITRGIDCYVLNC</sequence>
<proteinExistence type="predicted"/>
<gene>
    <name evidence="2" type="ORF">EUGRSUZ_G02083</name>
</gene>